<dbReference type="Proteomes" id="UP000773614">
    <property type="component" value="Unassembled WGS sequence"/>
</dbReference>
<proteinExistence type="predicted"/>
<dbReference type="InterPro" id="IPR011006">
    <property type="entry name" value="CheY-like_superfamily"/>
</dbReference>
<dbReference type="Pfam" id="PF00072">
    <property type="entry name" value="Response_reg"/>
    <property type="match status" value="1"/>
</dbReference>
<evidence type="ECO:0000313" key="3">
    <source>
        <dbReference type="EMBL" id="MYZ48096.1"/>
    </source>
</evidence>
<reference evidence="3" key="1">
    <citation type="submission" date="2019-03" db="EMBL/GenBank/DDBJ databases">
        <title>Afifella sp. nov., isolated from activated sludge.</title>
        <authorList>
            <person name="Li Q."/>
            <person name="Liu Y."/>
        </authorList>
    </citation>
    <scope>NUCLEOTIDE SEQUENCE</scope>
    <source>
        <strain evidence="3">L72</strain>
    </source>
</reference>
<protein>
    <submittedName>
        <fullName evidence="3">Response regulator</fullName>
    </submittedName>
</protein>
<evidence type="ECO:0000256" key="1">
    <source>
        <dbReference type="PROSITE-ProRule" id="PRU00169"/>
    </source>
</evidence>
<dbReference type="AlphaFoldDB" id="A0A964WTL0"/>
<organism evidence="3 4">
    <name type="scientific">Propylenella binzhouense</name>
    <dbReference type="NCBI Taxonomy" id="2555902"/>
    <lineage>
        <taxon>Bacteria</taxon>
        <taxon>Pseudomonadati</taxon>
        <taxon>Pseudomonadota</taxon>
        <taxon>Alphaproteobacteria</taxon>
        <taxon>Hyphomicrobiales</taxon>
        <taxon>Propylenellaceae</taxon>
        <taxon>Propylenella</taxon>
    </lineage>
</organism>
<accession>A0A964WTL0</accession>
<comment type="caution">
    <text evidence="3">The sequence shown here is derived from an EMBL/GenBank/DDBJ whole genome shotgun (WGS) entry which is preliminary data.</text>
</comment>
<keyword evidence="1" id="KW-0597">Phosphoprotein</keyword>
<dbReference type="SUPFAM" id="SSF52172">
    <property type="entry name" value="CheY-like"/>
    <property type="match status" value="1"/>
</dbReference>
<dbReference type="OrthoDB" id="582170at2"/>
<dbReference type="PROSITE" id="PS50110">
    <property type="entry name" value="RESPONSE_REGULATORY"/>
    <property type="match status" value="1"/>
</dbReference>
<name>A0A964WTL0_9HYPH</name>
<dbReference type="GO" id="GO:0000160">
    <property type="term" value="P:phosphorelay signal transduction system"/>
    <property type="evidence" value="ECO:0007669"/>
    <property type="project" value="InterPro"/>
</dbReference>
<dbReference type="EMBL" id="SPKJ01000028">
    <property type="protein sequence ID" value="MYZ48096.1"/>
    <property type="molecule type" value="Genomic_DNA"/>
</dbReference>
<evidence type="ECO:0000313" key="4">
    <source>
        <dbReference type="Proteomes" id="UP000773614"/>
    </source>
</evidence>
<feature type="domain" description="Response regulatory" evidence="2">
    <location>
        <begin position="9"/>
        <end position="121"/>
    </location>
</feature>
<sequence length="125" mass="13235">MVIVDPAHQILVVEDEFLIAMELDLTLRRAGYAVLGPAASVRVALDLLQRGYPDAAILDVDLAGERVTPVAEVLRRMSIPFILASGYGSADLAADGVLRDAINVGKPFGAGRLLRELNGLLSPTG</sequence>
<feature type="modified residue" description="4-aspartylphosphate" evidence="1">
    <location>
        <position position="59"/>
    </location>
</feature>
<keyword evidence="4" id="KW-1185">Reference proteome</keyword>
<dbReference type="SMART" id="SM00448">
    <property type="entry name" value="REC"/>
    <property type="match status" value="1"/>
</dbReference>
<dbReference type="InterPro" id="IPR001789">
    <property type="entry name" value="Sig_transdc_resp-reg_receiver"/>
</dbReference>
<gene>
    <name evidence="3" type="ORF">E4O86_10265</name>
</gene>
<dbReference type="Gene3D" id="3.40.50.2300">
    <property type="match status" value="1"/>
</dbReference>
<evidence type="ECO:0000259" key="2">
    <source>
        <dbReference type="PROSITE" id="PS50110"/>
    </source>
</evidence>